<name>A0AAV7YUL4_9EUKA</name>
<feature type="coiled-coil region" evidence="1">
    <location>
        <begin position="42"/>
        <end position="127"/>
    </location>
</feature>
<gene>
    <name evidence="2" type="ORF">M0812_20534</name>
</gene>
<feature type="coiled-coil region" evidence="1">
    <location>
        <begin position="249"/>
        <end position="276"/>
    </location>
</feature>
<dbReference type="AlphaFoldDB" id="A0AAV7YUL4"/>
<evidence type="ECO:0000313" key="2">
    <source>
        <dbReference type="EMBL" id="KAJ3431620.1"/>
    </source>
</evidence>
<keyword evidence="1" id="KW-0175">Coiled coil</keyword>
<organism evidence="2 3">
    <name type="scientific">Anaeramoeba flamelloides</name>
    <dbReference type="NCBI Taxonomy" id="1746091"/>
    <lineage>
        <taxon>Eukaryota</taxon>
        <taxon>Metamonada</taxon>
        <taxon>Anaeramoebidae</taxon>
        <taxon>Anaeramoeba</taxon>
    </lineage>
</organism>
<feature type="coiled-coil region" evidence="1">
    <location>
        <begin position="401"/>
        <end position="431"/>
    </location>
</feature>
<sequence>MFLNKKLKEFATERREQAQSLERIAEIGNNLNIEKEEISFQKTEIEIQKKFLVEKRKEKEEKKREIIQFLNEKVQKIRSKRKRKIKRKKEYGEKLPELNEKLNQTKRNEKKKINEKFKEKKRQLIKKRNLIKEPHDKILNELHDLHKLGVEFDLFAKQNEQKFTIIKKKRLQIQIKQEYYDQSIEEKNEIKNKLLSLLMDSDNNTAIKKKNQIKRKIERNENNQKEINHIFIKKGKSKQTIHQINSNLNKEQQRKNKQFQIRLELIETLKQKQEQKKKKNLNAIRHKEIEFRKLQFIKKIKTFKEKLIKEKKFQIKLQKMKLKKAKRGLQECLQIKTENYKIAIEISKFKKQNEMNEQQILKNKQLIQKLKSEEYPMKLIQKNTIKELLGLELKAIMSQINNQFQKNLKKIKNLKMKKENKLKLIQNHKKEIL</sequence>
<comment type="caution">
    <text evidence="2">The sequence shown here is derived from an EMBL/GenBank/DDBJ whole genome shotgun (WGS) entry which is preliminary data.</text>
</comment>
<reference evidence="2" key="1">
    <citation type="submission" date="2022-08" db="EMBL/GenBank/DDBJ databases">
        <title>Novel sulphate-reducing endosymbionts in the free-living metamonad Anaeramoeba.</title>
        <authorList>
            <person name="Jerlstrom-Hultqvist J."/>
            <person name="Cepicka I."/>
            <person name="Gallot-Lavallee L."/>
            <person name="Salas-Leiva D."/>
            <person name="Curtis B.A."/>
            <person name="Zahonova K."/>
            <person name="Pipaliya S."/>
            <person name="Dacks J."/>
            <person name="Roger A.J."/>
        </authorList>
    </citation>
    <scope>NUCLEOTIDE SEQUENCE</scope>
    <source>
        <strain evidence="2">Busselton2</strain>
    </source>
</reference>
<accession>A0AAV7YUL4</accession>
<evidence type="ECO:0000313" key="3">
    <source>
        <dbReference type="Proteomes" id="UP001146793"/>
    </source>
</evidence>
<protein>
    <submittedName>
        <fullName evidence="2">Uncharacterized protein</fullName>
    </submittedName>
</protein>
<evidence type="ECO:0000256" key="1">
    <source>
        <dbReference type="SAM" id="Coils"/>
    </source>
</evidence>
<dbReference type="Proteomes" id="UP001146793">
    <property type="component" value="Unassembled WGS sequence"/>
</dbReference>
<proteinExistence type="predicted"/>
<dbReference type="EMBL" id="JANTQA010000047">
    <property type="protein sequence ID" value="KAJ3431620.1"/>
    <property type="molecule type" value="Genomic_DNA"/>
</dbReference>